<dbReference type="GO" id="GO:0008270">
    <property type="term" value="F:zinc ion binding"/>
    <property type="evidence" value="ECO:0007669"/>
    <property type="project" value="InterPro"/>
</dbReference>
<evidence type="ECO:0000313" key="5">
    <source>
        <dbReference type="EMBL" id="CAA0254625.1"/>
    </source>
</evidence>
<reference evidence="8" key="1">
    <citation type="journal article" date="2016" name="Proc. Natl. Acad. Sci. U.S.A.">
        <title>Chromosome-level assembly of Arabidopsis thaliana Ler reveals the extent of translocation and inversion polymorphisms.</title>
        <authorList>
            <person name="Zapata L."/>
            <person name="Ding J."/>
            <person name="Willing E.M."/>
            <person name="Hartwig B."/>
            <person name="Bezdan D."/>
            <person name="Jiao W.B."/>
            <person name="Patel V."/>
            <person name="Velikkakam James G."/>
            <person name="Koornneef M."/>
            <person name="Ossowski S."/>
            <person name="Schneeberger K."/>
        </authorList>
    </citation>
    <scope>NUCLEOTIDE SEQUENCE [LARGE SCALE GENOMIC DNA]</scope>
    <source>
        <strain evidence="8">cv. Landsberg erecta</strain>
    </source>
</reference>
<dbReference type="Proteomes" id="UP000434276">
    <property type="component" value="Unassembled WGS sequence"/>
</dbReference>
<accession>A0A178W992</accession>
<organism evidence="6 8">
    <name type="scientific">Arabidopsis thaliana</name>
    <name type="common">Mouse-ear cress</name>
    <dbReference type="NCBI Taxonomy" id="3702"/>
    <lineage>
        <taxon>Eukaryota</taxon>
        <taxon>Viridiplantae</taxon>
        <taxon>Streptophyta</taxon>
        <taxon>Embryophyta</taxon>
        <taxon>Tracheophyta</taxon>
        <taxon>Spermatophyta</taxon>
        <taxon>Magnoliopsida</taxon>
        <taxon>eudicotyledons</taxon>
        <taxon>Gunneridae</taxon>
        <taxon>Pentapetalae</taxon>
        <taxon>rosids</taxon>
        <taxon>malvids</taxon>
        <taxon>Brassicales</taxon>
        <taxon>Brassicaceae</taxon>
        <taxon>Camelineae</taxon>
        <taxon>Arabidopsis</taxon>
    </lineage>
</organism>
<dbReference type="Proteomes" id="UP000078284">
    <property type="component" value="Chromosome 1"/>
</dbReference>
<keyword evidence="2" id="KW-0677">Repeat</keyword>
<dbReference type="InterPro" id="IPR032867">
    <property type="entry name" value="DYW_dom"/>
</dbReference>
<feature type="repeat" description="PPR" evidence="3">
    <location>
        <begin position="184"/>
        <end position="218"/>
    </location>
</feature>
<dbReference type="GO" id="GO:0003723">
    <property type="term" value="F:RNA binding"/>
    <property type="evidence" value="ECO:0007669"/>
    <property type="project" value="InterPro"/>
</dbReference>
<dbReference type="NCBIfam" id="TIGR00756">
    <property type="entry name" value="PPR"/>
    <property type="match status" value="1"/>
</dbReference>
<dbReference type="Pfam" id="PF01535">
    <property type="entry name" value="PPR"/>
    <property type="match status" value="3"/>
</dbReference>
<dbReference type="PANTHER" id="PTHR47926:SF388">
    <property type="entry name" value="DYW DOMAIN-CONTAINING PROTEIN"/>
    <property type="match status" value="1"/>
</dbReference>
<dbReference type="InterPro" id="IPR002885">
    <property type="entry name" value="PPR_rpt"/>
</dbReference>
<dbReference type="OrthoDB" id="1035247at2759"/>
<evidence type="ECO:0000313" key="10">
    <source>
        <dbReference type="Proteomes" id="UP000434276"/>
    </source>
</evidence>
<feature type="domain" description="DYW" evidence="4">
    <location>
        <begin position="383"/>
        <end position="475"/>
    </location>
</feature>
<dbReference type="Pfam" id="PF14432">
    <property type="entry name" value="DYW_deaminase"/>
    <property type="match status" value="1"/>
</dbReference>
<dbReference type="PROSITE" id="PS51375">
    <property type="entry name" value="PPR"/>
    <property type="match status" value="1"/>
</dbReference>
<dbReference type="EMBL" id="CACRSJ010000104">
    <property type="protein sequence ID" value="VYS47526.1"/>
    <property type="molecule type" value="Genomic_DNA"/>
</dbReference>
<name>A0A178W992_ARATH</name>
<reference evidence="6" key="2">
    <citation type="submission" date="2016-03" db="EMBL/GenBank/DDBJ databases">
        <title>Full-length assembly of Arabidopsis thaliana Ler reveals the complement of translocations and inversions.</title>
        <authorList>
            <person name="Zapata L."/>
            <person name="Schneeberger K."/>
            <person name="Ossowski S."/>
        </authorList>
    </citation>
    <scope>NUCLEOTIDE SEQUENCE [LARGE SCALE GENOMIC DNA]</scope>
    <source>
        <tissue evidence="6">Leaf</tissue>
    </source>
</reference>
<dbReference type="PANTHER" id="PTHR47926">
    <property type="entry name" value="PENTATRICOPEPTIDE REPEAT-CONTAINING PROTEIN"/>
    <property type="match status" value="1"/>
</dbReference>
<evidence type="ECO:0000313" key="9">
    <source>
        <dbReference type="Proteomes" id="UP000426265"/>
    </source>
</evidence>
<evidence type="ECO:0000256" key="1">
    <source>
        <dbReference type="ARBA" id="ARBA00006643"/>
    </source>
</evidence>
<reference evidence="7 9" key="3">
    <citation type="submission" date="2019-11" db="EMBL/GenBank/DDBJ databases">
        <authorList>
            <person name="Jiao W.-B."/>
            <person name="Schneeberger K."/>
        </authorList>
    </citation>
    <scope>NUCLEOTIDE SEQUENCE [LARGE SCALE GENOMIC DNA]</scope>
    <source>
        <strain evidence="9">cv. An-1</strain>
        <strain evidence="10">cv. C24</strain>
    </source>
</reference>
<dbReference type="EMBL" id="CACSHJ010000087">
    <property type="protein sequence ID" value="CAA0254625.1"/>
    <property type="molecule type" value="Genomic_DNA"/>
</dbReference>
<evidence type="ECO:0000313" key="6">
    <source>
        <dbReference type="EMBL" id="OAP14341.1"/>
    </source>
</evidence>
<evidence type="ECO:0000259" key="4">
    <source>
        <dbReference type="Pfam" id="PF14432"/>
    </source>
</evidence>
<dbReference type="InterPro" id="IPR011990">
    <property type="entry name" value="TPR-like_helical_dom_sf"/>
</dbReference>
<protein>
    <recommendedName>
        <fullName evidence="4">DYW domain-containing protein</fullName>
    </recommendedName>
</protein>
<accession>A0A5S9WBN4</accession>
<dbReference type="EMBL" id="LUHQ01000001">
    <property type="protein sequence ID" value="OAP14341.1"/>
    <property type="molecule type" value="Genomic_DNA"/>
</dbReference>
<dbReference type="AlphaFoldDB" id="A0A178W992"/>
<comment type="similarity">
    <text evidence="1">Belongs to the PPR family. PCMP-H subfamily.</text>
</comment>
<dbReference type="Gene3D" id="1.25.40.10">
    <property type="entry name" value="Tetratricopeptide repeat domain"/>
    <property type="match status" value="1"/>
</dbReference>
<evidence type="ECO:0000256" key="3">
    <source>
        <dbReference type="PROSITE-ProRule" id="PRU00708"/>
    </source>
</evidence>
<dbReference type="InterPro" id="IPR046960">
    <property type="entry name" value="PPR_At4g14850-like_plant"/>
</dbReference>
<dbReference type="GO" id="GO:0009451">
    <property type="term" value="P:RNA modification"/>
    <property type="evidence" value="ECO:0007669"/>
    <property type="project" value="InterPro"/>
</dbReference>
<gene>
    <name evidence="6" type="ordered locus">AXX17_At1g30070</name>
    <name evidence="7" type="ORF">AN1_LOCUS3013</name>
    <name evidence="5" type="ORF">C24_LOCUS2920</name>
</gene>
<evidence type="ECO:0000313" key="8">
    <source>
        <dbReference type="Proteomes" id="UP000078284"/>
    </source>
</evidence>
<evidence type="ECO:0000256" key="2">
    <source>
        <dbReference type="ARBA" id="ARBA00022737"/>
    </source>
</evidence>
<dbReference type="ExpressionAtlas" id="A0A178W992">
    <property type="expression patterns" value="baseline and differential"/>
</dbReference>
<sequence length="475" mass="53829">MVRLWCGKLRLWKPYLALATQSRNSWFCSGGGAPSHHLHILKKYGSSEITEMINRYKRNVAGHTLTQNSMVGQYKTTVSPSVAQNVTIETFDSLCIQGNWREAVEVLDYLENKGYAMDLIRLLGLAKLCGKPEALEAARVVHECIIALVSPCDVGSRNAIIEMYSGCCSVDDALKVFEEMPEWNSGTLCVMMRCFVNNGYGEEAIDLFTRFKEEGNKPNGEIFNQVFSTCTLTGDVKEGSLQFQAMYREYGIVPSMEHYHSVTKMLATSGHLDEALNFVERMPMEPSVDVWETLMNLSRVHGDVELGDRCAELVEKLDATRLDKVSSAGLVATKASDFVKKEPSTRSEPYFYSTFRPVDSSHPQMNIIYETLMSLRSQLKEMGYVPDTRYYRSLIMAMENKEQIFGYREEIAVVESLLKSKPRSAITLLTNIRIVGDCHDMMKLMSVITGRDMIKRDAKIYHLFKNGVCRCNNLW</sequence>
<evidence type="ECO:0000313" key="7">
    <source>
        <dbReference type="EMBL" id="VYS47526.1"/>
    </source>
</evidence>
<dbReference type="Proteomes" id="UP000426265">
    <property type="component" value="Unassembled WGS sequence"/>
</dbReference>
<proteinExistence type="inferred from homology"/>